<name>A0A5J4VT97_9EUKA</name>
<proteinExistence type="predicted"/>
<dbReference type="EMBL" id="SNRW01005155">
    <property type="protein sequence ID" value="KAA6385680.1"/>
    <property type="molecule type" value="Genomic_DNA"/>
</dbReference>
<comment type="caution">
    <text evidence="1">The sequence shown here is derived from an EMBL/GenBank/DDBJ whole genome shotgun (WGS) entry which is preliminary data.</text>
</comment>
<reference evidence="1 2" key="1">
    <citation type="submission" date="2019-03" db="EMBL/GenBank/DDBJ databases">
        <title>Single cell metagenomics reveals metabolic interactions within the superorganism composed of flagellate Streblomastix strix and complex community of Bacteroidetes bacteria on its surface.</title>
        <authorList>
            <person name="Treitli S.C."/>
            <person name="Kolisko M."/>
            <person name="Husnik F."/>
            <person name="Keeling P."/>
            <person name="Hampl V."/>
        </authorList>
    </citation>
    <scope>NUCLEOTIDE SEQUENCE [LARGE SCALE GENOMIC DNA]</scope>
    <source>
        <strain evidence="1">ST1C</strain>
    </source>
</reference>
<organism evidence="1 2">
    <name type="scientific">Streblomastix strix</name>
    <dbReference type="NCBI Taxonomy" id="222440"/>
    <lineage>
        <taxon>Eukaryota</taxon>
        <taxon>Metamonada</taxon>
        <taxon>Preaxostyla</taxon>
        <taxon>Oxymonadida</taxon>
        <taxon>Streblomastigidae</taxon>
        <taxon>Streblomastix</taxon>
    </lineage>
</organism>
<protein>
    <submittedName>
        <fullName evidence="1">Uncharacterized protein</fullName>
    </submittedName>
</protein>
<dbReference type="AlphaFoldDB" id="A0A5J4VT97"/>
<evidence type="ECO:0000313" key="1">
    <source>
        <dbReference type="EMBL" id="KAA6385680.1"/>
    </source>
</evidence>
<accession>A0A5J4VT97</accession>
<dbReference type="Proteomes" id="UP000324800">
    <property type="component" value="Unassembled WGS sequence"/>
</dbReference>
<gene>
    <name evidence="1" type="ORF">EZS28_018793</name>
</gene>
<sequence length="75" mass="7980">MSTDAGCAPSVCCNSRFTINVKVLYSSLYCCSNFASKSARTWLNASFGCGDGYFGLAAFSASPGLQLPLRVVWLP</sequence>
<evidence type="ECO:0000313" key="2">
    <source>
        <dbReference type="Proteomes" id="UP000324800"/>
    </source>
</evidence>